<dbReference type="EMBL" id="JAECZC010000102">
    <property type="protein sequence ID" value="MBH8566759.1"/>
    <property type="molecule type" value="Genomic_DNA"/>
</dbReference>
<evidence type="ECO:0000313" key="3">
    <source>
        <dbReference type="Proteomes" id="UP000632766"/>
    </source>
</evidence>
<gene>
    <name evidence="2" type="ORF">I8748_32185</name>
</gene>
<comment type="caution">
    <text evidence="2">The sequence shown here is derived from an EMBL/GenBank/DDBJ whole genome shotgun (WGS) entry which is preliminary data.</text>
</comment>
<keyword evidence="3" id="KW-1185">Reference proteome</keyword>
<feature type="compositionally biased region" description="Basic and acidic residues" evidence="1">
    <location>
        <begin position="124"/>
        <end position="136"/>
    </location>
</feature>
<sequence length="136" mass="15882">MRKFDHNGRPYHPSEFHRELRGDDTIKRMQKLYQDIIEPIILAWDDDNIPDFTQCLNICNQINNELELIDEVGDDAAFDLKMLRQNIDQFLQEVNHVRGTNYQSLHQAPSQAQSGTRRKAAPRAKMDRGCDHSISF</sequence>
<proteinExistence type="predicted"/>
<protein>
    <submittedName>
        <fullName evidence="2">Uncharacterized protein</fullName>
    </submittedName>
</protein>
<feature type="compositionally biased region" description="Polar residues" evidence="1">
    <location>
        <begin position="104"/>
        <end position="115"/>
    </location>
</feature>
<dbReference type="Proteomes" id="UP000632766">
    <property type="component" value="Unassembled WGS sequence"/>
</dbReference>
<accession>A0A8J7I1U0</accession>
<feature type="region of interest" description="Disordered" evidence="1">
    <location>
        <begin position="104"/>
        <end position="136"/>
    </location>
</feature>
<name>A0A8J7I1U0_9NOST</name>
<evidence type="ECO:0000256" key="1">
    <source>
        <dbReference type="SAM" id="MobiDB-lite"/>
    </source>
</evidence>
<organism evidence="2 3">
    <name type="scientific">Amazonocrinis nigriterrae CENA67</name>
    <dbReference type="NCBI Taxonomy" id="2794033"/>
    <lineage>
        <taxon>Bacteria</taxon>
        <taxon>Bacillati</taxon>
        <taxon>Cyanobacteriota</taxon>
        <taxon>Cyanophyceae</taxon>
        <taxon>Nostocales</taxon>
        <taxon>Nostocaceae</taxon>
        <taxon>Amazonocrinis</taxon>
        <taxon>Amazonocrinis nigriterrae</taxon>
    </lineage>
</organism>
<evidence type="ECO:0000313" key="2">
    <source>
        <dbReference type="EMBL" id="MBH8566759.1"/>
    </source>
</evidence>
<dbReference type="AlphaFoldDB" id="A0A8J7I1U0"/>
<reference evidence="2 3" key="1">
    <citation type="journal article" date="2021" name="Int. J. Syst. Evol. Microbiol.">
        <title>Amazonocrinis nigriterrae gen. nov., sp. nov., Atlanticothrix silvestris gen. nov., sp. nov. and Dendronalium phyllosphericum gen. nov., sp. nov., nostocacean cyanobacteria from Brazilian environments.</title>
        <authorList>
            <person name="Alvarenga D.O."/>
            <person name="Andreote A.P.D."/>
            <person name="Branco L.H.Z."/>
            <person name="Delbaje E."/>
            <person name="Cruz R.B."/>
            <person name="Varani A.M."/>
            <person name="Fiore M.F."/>
        </authorList>
    </citation>
    <scope>NUCLEOTIDE SEQUENCE [LARGE SCALE GENOMIC DNA]</scope>
    <source>
        <strain evidence="2 3">CENA67</strain>
    </source>
</reference>